<comment type="caution">
    <text evidence="6">The sequence shown here is derived from an EMBL/GenBank/DDBJ whole genome shotgun (WGS) entry which is preliminary data.</text>
</comment>
<evidence type="ECO:0000256" key="3">
    <source>
        <dbReference type="ARBA" id="ARBA00022741"/>
    </source>
</evidence>
<dbReference type="PROSITE" id="PS50893">
    <property type="entry name" value="ABC_TRANSPORTER_2"/>
    <property type="match status" value="1"/>
</dbReference>
<evidence type="ECO:0000313" key="7">
    <source>
        <dbReference type="Proteomes" id="UP001620520"/>
    </source>
</evidence>
<comment type="similarity">
    <text evidence="1">Belongs to the ABC transporter superfamily.</text>
</comment>
<reference evidence="6 7" key="1">
    <citation type="submission" date="2024-10" db="EMBL/GenBank/DDBJ databases">
        <title>Novel secondary metabolite-producing bacteria for plant disease control.</title>
        <authorList>
            <person name="Chevrette M."/>
        </authorList>
    </citation>
    <scope>NUCLEOTIDE SEQUENCE [LARGE SCALE GENOMIC DNA]</scope>
    <source>
        <strain evidence="6 7">J30 TE3557</strain>
    </source>
</reference>
<evidence type="ECO:0000256" key="4">
    <source>
        <dbReference type="ARBA" id="ARBA00022840"/>
    </source>
</evidence>
<keyword evidence="7" id="KW-1185">Reference proteome</keyword>
<evidence type="ECO:0000256" key="2">
    <source>
        <dbReference type="ARBA" id="ARBA00022448"/>
    </source>
</evidence>
<dbReference type="InterPro" id="IPR017871">
    <property type="entry name" value="ABC_transporter-like_CS"/>
</dbReference>
<proteinExistence type="inferred from homology"/>
<evidence type="ECO:0000259" key="5">
    <source>
        <dbReference type="PROSITE" id="PS50893"/>
    </source>
</evidence>
<accession>A0ABW8MZM1</accession>
<dbReference type="InterPro" id="IPR015854">
    <property type="entry name" value="ABC_transpr_LolD-like"/>
</dbReference>
<dbReference type="CDD" id="cd03255">
    <property type="entry name" value="ABC_MJ0796_LolCDE_FtsE"/>
    <property type="match status" value="1"/>
</dbReference>
<dbReference type="Proteomes" id="UP001620520">
    <property type="component" value="Unassembled WGS sequence"/>
</dbReference>
<dbReference type="GO" id="GO:0005524">
    <property type="term" value="F:ATP binding"/>
    <property type="evidence" value="ECO:0007669"/>
    <property type="project" value="UniProtKB-KW"/>
</dbReference>
<dbReference type="SMART" id="SM00382">
    <property type="entry name" value="AAA"/>
    <property type="match status" value="1"/>
</dbReference>
<dbReference type="PROSITE" id="PS00211">
    <property type="entry name" value="ABC_TRANSPORTER_1"/>
    <property type="match status" value="1"/>
</dbReference>
<sequence length="226" mass="24661">MSVLKLEDIHYRYFGAKKYALSGISTTFHTGSINVILGRSGSGKTTLLSLLSGLDTATSGRILYQDTDLATSDRDAYRAQEIGVVFQSYNLLTTASAVENVVLSMRISGRKESKMTGRAYELLGAVGIDRETADRRVLQLSGGEQQRVGIARALSHDPSIVIADEPTGNLDKDTQRAIMEIFTRLAHSDGKCVIIVTHSNSVASYADYTHMMDRGSLIAVRPKTDR</sequence>
<protein>
    <submittedName>
        <fullName evidence="6">ABC transport system ATP-binding protein</fullName>
    </submittedName>
</protein>
<evidence type="ECO:0000256" key="1">
    <source>
        <dbReference type="ARBA" id="ARBA00005417"/>
    </source>
</evidence>
<keyword evidence="2" id="KW-0813">Transport</keyword>
<dbReference type="SUPFAM" id="SSF52540">
    <property type="entry name" value="P-loop containing nucleoside triphosphate hydrolases"/>
    <property type="match status" value="1"/>
</dbReference>
<dbReference type="InterPro" id="IPR027417">
    <property type="entry name" value="P-loop_NTPase"/>
</dbReference>
<keyword evidence="3" id="KW-0547">Nucleotide-binding</keyword>
<dbReference type="InterPro" id="IPR003439">
    <property type="entry name" value="ABC_transporter-like_ATP-bd"/>
</dbReference>
<feature type="domain" description="ABC transporter" evidence="5">
    <location>
        <begin position="4"/>
        <end position="226"/>
    </location>
</feature>
<dbReference type="PANTHER" id="PTHR24220:SF689">
    <property type="entry name" value="LIPOPROTEIN-RELEASING SYSTEM ATP-BINDING PROTEIN LOLD"/>
    <property type="match status" value="1"/>
</dbReference>
<organism evidence="6 7">
    <name type="scientific">Paenarthrobacter histidinolovorans</name>
    <dbReference type="NCBI Taxonomy" id="43664"/>
    <lineage>
        <taxon>Bacteria</taxon>
        <taxon>Bacillati</taxon>
        <taxon>Actinomycetota</taxon>
        <taxon>Actinomycetes</taxon>
        <taxon>Micrococcales</taxon>
        <taxon>Micrococcaceae</taxon>
        <taxon>Paenarthrobacter</taxon>
    </lineage>
</organism>
<dbReference type="Pfam" id="PF00005">
    <property type="entry name" value="ABC_tran"/>
    <property type="match status" value="1"/>
</dbReference>
<dbReference type="InterPro" id="IPR003593">
    <property type="entry name" value="AAA+_ATPase"/>
</dbReference>
<dbReference type="InterPro" id="IPR017911">
    <property type="entry name" value="MacB-like_ATP-bd"/>
</dbReference>
<dbReference type="EMBL" id="JBIYEW010000002">
    <property type="protein sequence ID" value="MFK4637188.1"/>
    <property type="molecule type" value="Genomic_DNA"/>
</dbReference>
<dbReference type="PANTHER" id="PTHR24220">
    <property type="entry name" value="IMPORT ATP-BINDING PROTEIN"/>
    <property type="match status" value="1"/>
</dbReference>
<dbReference type="Gene3D" id="3.40.50.300">
    <property type="entry name" value="P-loop containing nucleotide triphosphate hydrolases"/>
    <property type="match status" value="1"/>
</dbReference>
<keyword evidence="4 6" id="KW-0067">ATP-binding</keyword>
<name>A0ABW8MZM1_9MICC</name>
<dbReference type="RefSeq" id="WP_404593172.1">
    <property type="nucleotide sequence ID" value="NZ_JBIYEW010000002.1"/>
</dbReference>
<gene>
    <name evidence="6" type="ORF">ABIA52_000077</name>
</gene>
<evidence type="ECO:0000313" key="6">
    <source>
        <dbReference type="EMBL" id="MFK4637188.1"/>
    </source>
</evidence>